<dbReference type="InterPro" id="IPR053135">
    <property type="entry name" value="AKR2_Oxidoreductase"/>
</dbReference>
<evidence type="ECO:0000313" key="2">
    <source>
        <dbReference type="EMBL" id="SCD19149.1"/>
    </source>
</evidence>
<dbReference type="EMBL" id="LT605205">
    <property type="protein sequence ID" value="SCD19149.1"/>
    <property type="molecule type" value="Genomic_DNA"/>
</dbReference>
<proteinExistence type="predicted"/>
<dbReference type="InterPro" id="IPR023210">
    <property type="entry name" value="NADP_OxRdtase_dom"/>
</dbReference>
<dbReference type="InterPro" id="IPR006311">
    <property type="entry name" value="TAT_signal"/>
</dbReference>
<dbReference type="Gene3D" id="3.20.20.100">
    <property type="entry name" value="NADP-dependent oxidoreductase domain"/>
    <property type="match status" value="1"/>
</dbReference>
<sequence length="339" mass="38124">MGKISRRSFLKASLTTASGLALSHVDGFPKEVTKKNVKLKFDAKGLPTTVLGKTGVIVPRLAFGLGSRFCNNKNEEEAIALLEKALDEGLYYWDTASDYSSSDGKVISEERVGRVLKNQRNRVFLSTKVLPRDPNEALRSIELSLKRLQTDHVDVLNIHAVNSLEDNKNILKKGGLLDILYRMKEEKVTRFIGFSGHADPLALTDLIEKGNFDCMIVAMNHYPKGLDTSTTRIEQVVPKAKEKNMGAILMKVIRPLDTIEGISLNAENLIRYALSLENIDGITVGMDNMKVLESNLKTLREFTPMNIQEKKEITLALTPFFNHENLPWMNEEYRDGNWT</sequence>
<evidence type="ECO:0000259" key="1">
    <source>
        <dbReference type="Pfam" id="PF00248"/>
    </source>
</evidence>
<feature type="domain" description="NADP-dependent oxidoreductase" evidence="1">
    <location>
        <begin position="63"/>
        <end position="250"/>
    </location>
</feature>
<protein>
    <submittedName>
        <fullName evidence="2">Aldo/keto reductase</fullName>
    </submittedName>
</protein>
<dbReference type="SUPFAM" id="SSF51430">
    <property type="entry name" value="NAD(P)-linked oxidoreductase"/>
    <property type="match status" value="1"/>
</dbReference>
<dbReference type="CDD" id="cd19100">
    <property type="entry name" value="AKR_unchar"/>
    <property type="match status" value="1"/>
</dbReference>
<dbReference type="Proteomes" id="UP000187464">
    <property type="component" value="Chromosome I"/>
</dbReference>
<organism evidence="2 3">
    <name type="scientific">Proteiniphilum saccharofermentans</name>
    <dbReference type="NCBI Taxonomy" id="1642647"/>
    <lineage>
        <taxon>Bacteria</taxon>
        <taxon>Pseudomonadati</taxon>
        <taxon>Bacteroidota</taxon>
        <taxon>Bacteroidia</taxon>
        <taxon>Bacteroidales</taxon>
        <taxon>Dysgonomonadaceae</taxon>
        <taxon>Proteiniphilum</taxon>
    </lineage>
</organism>
<dbReference type="AlphaFoldDB" id="A0A1R3SZ43"/>
<evidence type="ECO:0000313" key="3">
    <source>
        <dbReference type="Proteomes" id="UP000187464"/>
    </source>
</evidence>
<dbReference type="KEGG" id="psac:PSM36_0315"/>
<dbReference type="RefSeq" id="WP_076928492.1">
    <property type="nucleotide sequence ID" value="NZ_LT605205.1"/>
</dbReference>
<dbReference type="PANTHER" id="PTHR43312">
    <property type="entry name" value="D-THREO-ALDOSE 1-DEHYDROGENASE"/>
    <property type="match status" value="1"/>
</dbReference>
<dbReference type="InterPro" id="IPR036812">
    <property type="entry name" value="NAD(P)_OxRdtase_dom_sf"/>
</dbReference>
<dbReference type="PROSITE" id="PS51318">
    <property type="entry name" value="TAT"/>
    <property type="match status" value="1"/>
</dbReference>
<dbReference type="PANTHER" id="PTHR43312:SF1">
    <property type="entry name" value="NADP-DEPENDENT OXIDOREDUCTASE DOMAIN-CONTAINING PROTEIN"/>
    <property type="match status" value="1"/>
</dbReference>
<keyword evidence="3" id="KW-1185">Reference proteome</keyword>
<dbReference type="STRING" id="1642647.PSM36_0315"/>
<gene>
    <name evidence="2" type="ORF">PSM36_0315</name>
</gene>
<name>A0A1R3SZ43_9BACT</name>
<reference evidence="2 3" key="1">
    <citation type="submission" date="2016-08" db="EMBL/GenBank/DDBJ databases">
        <authorList>
            <person name="Seilhamer J.J."/>
        </authorList>
    </citation>
    <scope>NUCLEOTIDE SEQUENCE [LARGE SCALE GENOMIC DNA]</scope>
    <source>
        <strain evidence="2">M3/6</strain>
    </source>
</reference>
<accession>A0A1R3SZ43</accession>
<dbReference type="Pfam" id="PF00248">
    <property type="entry name" value="Aldo_ket_red"/>
    <property type="match status" value="1"/>
</dbReference>